<sequence>MTISLSYVKTVVFTYVQTLPNTFVILYNQEGEIPSYQLTQSYFYIIYSLSPLLVPTYLELDIHKKKMPNENLIGIVCGSVAAFFLIVYIIFLIVRKKRRKTLGPEFTSMMQYNMDSDLKSIPNDET</sequence>
<gene>
    <name evidence="2" type="ORF">M9Y10_002060</name>
</gene>
<protein>
    <submittedName>
        <fullName evidence="2">Uncharacterized protein</fullName>
    </submittedName>
</protein>
<comment type="caution">
    <text evidence="2">The sequence shown here is derived from an EMBL/GenBank/DDBJ whole genome shotgun (WGS) entry which is preliminary data.</text>
</comment>
<reference evidence="2 3" key="1">
    <citation type="submission" date="2024-04" db="EMBL/GenBank/DDBJ databases">
        <title>Tritrichomonas musculus Genome.</title>
        <authorList>
            <person name="Alves-Ferreira E."/>
            <person name="Grigg M."/>
            <person name="Lorenzi H."/>
            <person name="Galac M."/>
        </authorList>
    </citation>
    <scope>NUCLEOTIDE SEQUENCE [LARGE SCALE GENOMIC DNA]</scope>
    <source>
        <strain evidence="2 3">EAF2021</strain>
    </source>
</reference>
<accession>A0ABR2L8R1</accession>
<keyword evidence="1" id="KW-0472">Membrane</keyword>
<keyword evidence="3" id="KW-1185">Reference proteome</keyword>
<evidence type="ECO:0000313" key="2">
    <source>
        <dbReference type="EMBL" id="KAK8899738.1"/>
    </source>
</evidence>
<proteinExistence type="predicted"/>
<evidence type="ECO:0000313" key="3">
    <source>
        <dbReference type="Proteomes" id="UP001470230"/>
    </source>
</evidence>
<evidence type="ECO:0000256" key="1">
    <source>
        <dbReference type="SAM" id="Phobius"/>
    </source>
</evidence>
<feature type="transmembrane region" description="Helical" evidence="1">
    <location>
        <begin position="42"/>
        <end position="60"/>
    </location>
</feature>
<name>A0ABR2L8R1_9EUKA</name>
<dbReference type="Proteomes" id="UP001470230">
    <property type="component" value="Unassembled WGS sequence"/>
</dbReference>
<organism evidence="2 3">
    <name type="scientific">Tritrichomonas musculus</name>
    <dbReference type="NCBI Taxonomy" id="1915356"/>
    <lineage>
        <taxon>Eukaryota</taxon>
        <taxon>Metamonada</taxon>
        <taxon>Parabasalia</taxon>
        <taxon>Tritrichomonadida</taxon>
        <taxon>Tritrichomonadidae</taxon>
        <taxon>Tritrichomonas</taxon>
    </lineage>
</organism>
<keyword evidence="1" id="KW-0812">Transmembrane</keyword>
<keyword evidence="1" id="KW-1133">Transmembrane helix</keyword>
<dbReference type="EMBL" id="JAPFFF010000001">
    <property type="protein sequence ID" value="KAK8899738.1"/>
    <property type="molecule type" value="Genomic_DNA"/>
</dbReference>
<feature type="transmembrane region" description="Helical" evidence="1">
    <location>
        <begin position="72"/>
        <end position="94"/>
    </location>
</feature>